<protein>
    <recommendedName>
        <fullName evidence="7">Sugar phosphate transporter domain-containing protein</fullName>
    </recommendedName>
</protein>
<evidence type="ECO:0000256" key="5">
    <source>
        <dbReference type="SAM" id="MobiDB-lite"/>
    </source>
</evidence>
<organism evidence="8 9">
    <name type="scientific">Wickerhamomyces mucosus</name>
    <dbReference type="NCBI Taxonomy" id="1378264"/>
    <lineage>
        <taxon>Eukaryota</taxon>
        <taxon>Fungi</taxon>
        <taxon>Dikarya</taxon>
        <taxon>Ascomycota</taxon>
        <taxon>Saccharomycotina</taxon>
        <taxon>Saccharomycetes</taxon>
        <taxon>Phaffomycetales</taxon>
        <taxon>Wickerhamomycetaceae</taxon>
        <taxon>Wickerhamomyces</taxon>
    </lineage>
</organism>
<dbReference type="EMBL" id="JAEUBF010001445">
    <property type="protein sequence ID" value="KAH3666419.1"/>
    <property type="molecule type" value="Genomic_DNA"/>
</dbReference>
<feature type="transmembrane region" description="Helical" evidence="6">
    <location>
        <begin position="241"/>
        <end position="261"/>
    </location>
</feature>
<evidence type="ECO:0000256" key="3">
    <source>
        <dbReference type="ARBA" id="ARBA00022989"/>
    </source>
</evidence>
<evidence type="ECO:0000256" key="4">
    <source>
        <dbReference type="ARBA" id="ARBA00023136"/>
    </source>
</evidence>
<feature type="transmembrane region" description="Helical" evidence="6">
    <location>
        <begin position="340"/>
        <end position="365"/>
    </location>
</feature>
<feature type="transmembrane region" description="Helical" evidence="6">
    <location>
        <begin position="202"/>
        <end position="221"/>
    </location>
</feature>
<gene>
    <name evidence="8" type="ORF">WICMUC_005687</name>
</gene>
<keyword evidence="3 6" id="KW-1133">Transmembrane helix</keyword>
<keyword evidence="4 6" id="KW-0472">Membrane</keyword>
<evidence type="ECO:0000313" key="8">
    <source>
        <dbReference type="EMBL" id="KAH3666419.1"/>
    </source>
</evidence>
<evidence type="ECO:0000313" key="9">
    <source>
        <dbReference type="Proteomes" id="UP000769528"/>
    </source>
</evidence>
<evidence type="ECO:0000256" key="2">
    <source>
        <dbReference type="ARBA" id="ARBA00022692"/>
    </source>
</evidence>
<dbReference type="GO" id="GO:0016020">
    <property type="term" value="C:membrane"/>
    <property type="evidence" value="ECO:0007669"/>
    <property type="project" value="UniProtKB-SubCell"/>
</dbReference>
<keyword evidence="9" id="KW-1185">Reference proteome</keyword>
<keyword evidence="2 6" id="KW-0812">Transmembrane</keyword>
<evidence type="ECO:0000259" key="7">
    <source>
        <dbReference type="Pfam" id="PF03151"/>
    </source>
</evidence>
<dbReference type="InterPro" id="IPR050186">
    <property type="entry name" value="TPT_transporter"/>
</dbReference>
<evidence type="ECO:0000256" key="6">
    <source>
        <dbReference type="SAM" id="Phobius"/>
    </source>
</evidence>
<dbReference type="AlphaFoldDB" id="A0A9P8P837"/>
<feature type="transmembrane region" description="Helical" evidence="6">
    <location>
        <begin position="371"/>
        <end position="390"/>
    </location>
</feature>
<reference evidence="8" key="1">
    <citation type="journal article" date="2021" name="Open Biol.">
        <title>Shared evolutionary footprints suggest mitochondrial oxidative damage underlies multiple complex I losses in fungi.</title>
        <authorList>
            <person name="Schikora-Tamarit M.A."/>
            <person name="Marcet-Houben M."/>
            <person name="Nosek J."/>
            <person name="Gabaldon T."/>
        </authorList>
    </citation>
    <scope>NUCLEOTIDE SEQUENCE</scope>
    <source>
        <strain evidence="8">CBS6341</strain>
    </source>
</reference>
<reference evidence="8" key="2">
    <citation type="submission" date="2021-01" db="EMBL/GenBank/DDBJ databases">
        <authorList>
            <person name="Schikora-Tamarit M.A."/>
        </authorList>
    </citation>
    <scope>NUCLEOTIDE SEQUENCE</scope>
    <source>
        <strain evidence="8">CBS6341</strain>
    </source>
</reference>
<feature type="transmembrane region" description="Helical" evidence="6">
    <location>
        <begin position="281"/>
        <end position="302"/>
    </location>
</feature>
<proteinExistence type="predicted"/>
<dbReference type="OrthoDB" id="18894at2759"/>
<feature type="transmembrane region" description="Helical" evidence="6">
    <location>
        <begin position="72"/>
        <end position="92"/>
    </location>
</feature>
<evidence type="ECO:0000256" key="1">
    <source>
        <dbReference type="ARBA" id="ARBA00004141"/>
    </source>
</evidence>
<feature type="transmembrane region" description="Helical" evidence="6">
    <location>
        <begin position="173"/>
        <end position="195"/>
    </location>
</feature>
<feature type="domain" description="Sugar phosphate transporter" evidence="7">
    <location>
        <begin position="74"/>
        <end position="388"/>
    </location>
</feature>
<accession>A0A9P8P837</accession>
<sequence>MNPLTLNNPSQVNIHRIPKSSATNSINNQSQFSTTSTGNYNEDNDPDDDAHFEIDLNDDLLPSSSQSIFGKYSQLGACILGWYAFSMTISLYNKWMFDKSNLNLPFPILITSFHQLFLSVLSHVFIYFKPKIRGNGDPNSKHNIEWRYFITRLLPCAASSALDIGAGNLSLRFISLSIYTMVKSSSIAFVLFFGILTKLEKFSFNLLFIVIIMTFGVMLMVNKEEPQDISSEEKDQNNNNFIIGSTLVLFSATMSGLRWVLTQLLLTKKKGSHPVLTISQLSPPMFIILFLIGCFHEGLFSFISNDIWIENNSLKTICIMLFPGFLVFLMTFFEFKILQLSHVLTLSIFGILKEILTIIFSILIFHDHLTTINYIGLGISLLDIAWYNWYRFQESEEKNYAKVKNDIELEVIEDPE</sequence>
<dbReference type="PANTHER" id="PTHR11132">
    <property type="entry name" value="SOLUTE CARRIER FAMILY 35"/>
    <property type="match status" value="1"/>
</dbReference>
<dbReference type="Pfam" id="PF03151">
    <property type="entry name" value="TPT"/>
    <property type="match status" value="1"/>
</dbReference>
<feature type="region of interest" description="Disordered" evidence="5">
    <location>
        <begin position="18"/>
        <end position="48"/>
    </location>
</feature>
<feature type="transmembrane region" description="Helical" evidence="6">
    <location>
        <begin position="104"/>
        <end position="128"/>
    </location>
</feature>
<dbReference type="InterPro" id="IPR004853">
    <property type="entry name" value="Sugar_P_trans_dom"/>
</dbReference>
<feature type="compositionally biased region" description="Polar residues" evidence="5">
    <location>
        <begin position="20"/>
        <end position="41"/>
    </location>
</feature>
<name>A0A9P8P837_9ASCO</name>
<dbReference type="Proteomes" id="UP000769528">
    <property type="component" value="Unassembled WGS sequence"/>
</dbReference>
<feature type="transmembrane region" description="Helical" evidence="6">
    <location>
        <begin position="314"/>
        <end position="333"/>
    </location>
</feature>
<comment type="subcellular location">
    <subcellularLocation>
        <location evidence="1">Membrane</location>
        <topology evidence="1">Multi-pass membrane protein</topology>
    </subcellularLocation>
</comment>
<comment type="caution">
    <text evidence="8">The sequence shown here is derived from an EMBL/GenBank/DDBJ whole genome shotgun (WGS) entry which is preliminary data.</text>
</comment>